<keyword evidence="2" id="KW-0812">Transmembrane</keyword>
<keyword evidence="4" id="KW-1185">Reference proteome</keyword>
<sequence>MEAEHAALEHDHNLLKTGVQSEAVTMRHKMNLIILLILVSTVTVTIATPGRHSVREHSRLRRISVSREPPYPPSIHTSEENDTKKNVQPAKSPIVPTPVVEGVQKLPPPTPSKFERQLRGAINKLVILLGIPIVVVLIIVSFFRAQKWYADHNLRRDIRQIFLQAQNQQQVRFIRNSVNEENPSSYYSETKDEEVIQIIN</sequence>
<dbReference type="AlphaFoldDB" id="A0AAE9JQI0"/>
<feature type="transmembrane region" description="Helical" evidence="2">
    <location>
        <begin position="32"/>
        <end position="54"/>
    </location>
</feature>
<dbReference type="Proteomes" id="UP000829354">
    <property type="component" value="Chromosome X"/>
</dbReference>
<evidence type="ECO:0000313" key="4">
    <source>
        <dbReference type="Proteomes" id="UP000829354"/>
    </source>
</evidence>
<keyword evidence="2" id="KW-1133">Transmembrane helix</keyword>
<evidence type="ECO:0000313" key="3">
    <source>
        <dbReference type="EMBL" id="UMM41375.1"/>
    </source>
</evidence>
<dbReference type="EMBL" id="CP092625">
    <property type="protein sequence ID" value="UMM41375.1"/>
    <property type="molecule type" value="Genomic_DNA"/>
</dbReference>
<gene>
    <name evidence="3" type="ORF">L5515_017661</name>
</gene>
<reference evidence="3 4" key="1">
    <citation type="submission" date="2022-04" db="EMBL/GenBank/DDBJ databases">
        <title>Chromosome-level reference genomes for two strains of Caenorhabditis briggsae: an improved platform for comparative genomics.</title>
        <authorList>
            <person name="Stevens L."/>
            <person name="Andersen E."/>
        </authorList>
    </citation>
    <scope>NUCLEOTIDE SEQUENCE [LARGE SCALE GENOMIC DNA]</scope>
    <source>
        <strain evidence="3">VX34</strain>
        <tissue evidence="3">Whole-organism</tissue>
    </source>
</reference>
<evidence type="ECO:0000256" key="1">
    <source>
        <dbReference type="SAM" id="MobiDB-lite"/>
    </source>
</evidence>
<protein>
    <submittedName>
        <fullName evidence="3">Uncharacterized protein</fullName>
    </submittedName>
</protein>
<accession>A0AAE9JQI0</accession>
<name>A0AAE9JQI0_CAEBR</name>
<proteinExistence type="predicted"/>
<feature type="transmembrane region" description="Helical" evidence="2">
    <location>
        <begin position="125"/>
        <end position="145"/>
    </location>
</feature>
<organism evidence="3 4">
    <name type="scientific">Caenorhabditis briggsae</name>
    <dbReference type="NCBI Taxonomy" id="6238"/>
    <lineage>
        <taxon>Eukaryota</taxon>
        <taxon>Metazoa</taxon>
        <taxon>Ecdysozoa</taxon>
        <taxon>Nematoda</taxon>
        <taxon>Chromadorea</taxon>
        <taxon>Rhabditida</taxon>
        <taxon>Rhabditina</taxon>
        <taxon>Rhabditomorpha</taxon>
        <taxon>Rhabditoidea</taxon>
        <taxon>Rhabditidae</taxon>
        <taxon>Peloderinae</taxon>
        <taxon>Caenorhabditis</taxon>
    </lineage>
</organism>
<keyword evidence="2" id="KW-0472">Membrane</keyword>
<feature type="region of interest" description="Disordered" evidence="1">
    <location>
        <begin position="65"/>
        <end position="94"/>
    </location>
</feature>
<evidence type="ECO:0000256" key="2">
    <source>
        <dbReference type="SAM" id="Phobius"/>
    </source>
</evidence>